<reference evidence="5 6" key="1">
    <citation type="journal article" date="2011" name="Stand. Genomic Sci.">
        <title>Complete genome sequence of the thermophilic sulfur-reducer Hippea maritima type strain (MH(2)).</title>
        <authorList>
            <person name="Huntemann M."/>
            <person name="Lu M."/>
            <person name="Nolan M."/>
            <person name="Lapidus A."/>
            <person name="Lucas S."/>
            <person name="Hammon N."/>
            <person name="Deshpande S."/>
            <person name="Cheng J.F."/>
            <person name="Tapia R."/>
            <person name="Han C."/>
            <person name="Goodwin L."/>
            <person name="Pitluck S."/>
            <person name="Liolios K."/>
            <person name="Pagani I."/>
            <person name="Ivanova N."/>
            <person name="Ovchinikova G."/>
            <person name="Pati A."/>
            <person name="Chen A."/>
            <person name="Palaniappan K."/>
            <person name="Land M."/>
            <person name="Hauser L."/>
            <person name="Jeffries C.D."/>
            <person name="Detter J.C."/>
            <person name="Brambilla E.M."/>
            <person name="Rohde M."/>
            <person name="Spring S."/>
            <person name="Goker M."/>
            <person name="Woyke T."/>
            <person name="Bristow J."/>
            <person name="Eisen J.A."/>
            <person name="Markowitz V."/>
            <person name="Hugenholtz P."/>
            <person name="Kyrpides N.C."/>
            <person name="Klenk H.P."/>
            <person name="Mavromatis K."/>
        </authorList>
    </citation>
    <scope>NUCLEOTIDE SEQUENCE [LARGE SCALE GENOMIC DNA]</scope>
    <source>
        <strain evidence="6">ATCC 700847 / DSM 10411 / MH2</strain>
    </source>
</reference>
<accession>F2LX00</accession>
<dbReference type="PROSITE" id="PS51832">
    <property type="entry name" value="HD_GYP"/>
    <property type="match status" value="1"/>
</dbReference>
<keyword evidence="1" id="KW-0812">Transmembrane</keyword>
<dbReference type="GO" id="GO:0016787">
    <property type="term" value="F:hydrolase activity"/>
    <property type="evidence" value="ECO:0007669"/>
    <property type="project" value="UniProtKB-KW"/>
</dbReference>
<dbReference type="InterPro" id="IPR006674">
    <property type="entry name" value="HD_domain"/>
</dbReference>
<evidence type="ECO:0000259" key="2">
    <source>
        <dbReference type="PROSITE" id="PS50887"/>
    </source>
</evidence>
<dbReference type="AlphaFoldDB" id="F2LX00"/>
<dbReference type="PROSITE" id="PS51831">
    <property type="entry name" value="HD"/>
    <property type="match status" value="1"/>
</dbReference>
<dbReference type="InterPro" id="IPR003607">
    <property type="entry name" value="HD/PDEase_dom"/>
</dbReference>
<evidence type="ECO:0000259" key="4">
    <source>
        <dbReference type="PROSITE" id="PS51832"/>
    </source>
</evidence>
<evidence type="ECO:0000256" key="1">
    <source>
        <dbReference type="SAM" id="Phobius"/>
    </source>
</evidence>
<dbReference type="Pfam" id="PF13487">
    <property type="entry name" value="HD_5"/>
    <property type="match status" value="1"/>
</dbReference>
<dbReference type="InterPro" id="IPR000160">
    <property type="entry name" value="GGDEF_dom"/>
</dbReference>
<dbReference type="CDD" id="cd00077">
    <property type="entry name" value="HDc"/>
    <property type="match status" value="1"/>
</dbReference>
<proteinExistence type="predicted"/>
<protein>
    <submittedName>
        <fullName evidence="5">Diguanylate cyclase and metal dependent phosphohydrolase</fullName>
    </submittedName>
</protein>
<dbReference type="InterPro" id="IPR004010">
    <property type="entry name" value="Double_Cache_2"/>
</dbReference>
<dbReference type="RefSeq" id="WP_013682221.1">
    <property type="nucleotide sequence ID" value="NC_015318.1"/>
</dbReference>
<keyword evidence="1" id="KW-0472">Membrane</keyword>
<evidence type="ECO:0000259" key="3">
    <source>
        <dbReference type="PROSITE" id="PS51831"/>
    </source>
</evidence>
<dbReference type="SMART" id="SM00471">
    <property type="entry name" value="HDc"/>
    <property type="match status" value="1"/>
</dbReference>
<dbReference type="SUPFAM" id="SSF55073">
    <property type="entry name" value="Nucleotide cyclase"/>
    <property type="match status" value="1"/>
</dbReference>
<feature type="domain" description="HD" evidence="3">
    <location>
        <begin position="276"/>
        <end position="398"/>
    </location>
</feature>
<dbReference type="Proteomes" id="UP000008139">
    <property type="component" value="Chromosome"/>
</dbReference>
<dbReference type="PANTHER" id="PTHR45228:SF4">
    <property type="entry name" value="LIPOPROTEIN"/>
    <property type="match status" value="1"/>
</dbReference>
<feature type="domain" description="GGDEF" evidence="2">
    <location>
        <begin position="488"/>
        <end position="611"/>
    </location>
</feature>
<name>F2LX00_HIPMA</name>
<sequence>MKEFKEGSFNETILLALTPITDSIKLGAYKNMLEVENQIMEYTFPQLNKFILTDKNQDSYFFVVRMLNLNGGDAFAMNIYNKSKGVSIGKPVSSKGTDAKGNPYREKYLKALREKGETYSTYWYPSPTTSKPRLKISFRKYYKPLHWMIGTGFYVDAIKQTATLFTNNLFKRIRYFQLLLFSLYLLTVALIHIINNQFSSVTNKDTNLITSAIPKIGLKKDPIEINRIHLSKLKTIAEKLNSLSATIIDKSEQIEKNRIEFIRTFVKVLEVRDFYTKGHSERVALYAQKIAQILGLSEKKQQDIYIAGLLHDLGKVAIPDSILLKPGKLSEYEYKIMKYHPVFSYELTKDVEFFKGISKFIRQHHERCDGSGYPDGLKCEEITLEGKILAIADVFDALTTSRPYRKAFSLEEALKTMKDMPLDTNIIAVIENKIKDIYIEEKKNELPSDMLSRVEKSRIDLFEKDVFSGIHRIKSLINFIDKLIDNQIDFYLFMVDIKHLKKINYLFGYQKGNEVINRVVSTIKNLKFALYPSRVGSNYFAFVYTKYDVVKINKELLNELKKIKINNTEVEFFTTFIHSKGLRNGEEVIYLAEMQIESLKCSSLRKKNSPV</sequence>
<dbReference type="InterPro" id="IPR043128">
    <property type="entry name" value="Rev_trsase/Diguanyl_cyclase"/>
</dbReference>
<dbReference type="InterPro" id="IPR029787">
    <property type="entry name" value="Nucleotide_cyclase"/>
</dbReference>
<dbReference type="InterPro" id="IPR037522">
    <property type="entry name" value="HD_GYP_dom"/>
</dbReference>
<dbReference type="eggNOG" id="COG4564">
    <property type="taxonomic scope" value="Bacteria"/>
</dbReference>
<dbReference type="PANTHER" id="PTHR45228">
    <property type="entry name" value="CYCLIC DI-GMP PHOSPHODIESTERASE TM_0186-RELATED"/>
    <property type="match status" value="1"/>
</dbReference>
<dbReference type="eggNOG" id="COG2206">
    <property type="taxonomic scope" value="Bacteria"/>
</dbReference>
<evidence type="ECO:0000313" key="6">
    <source>
        <dbReference type="Proteomes" id="UP000008139"/>
    </source>
</evidence>
<keyword evidence="1" id="KW-1133">Transmembrane helix</keyword>
<dbReference type="HOGENOM" id="CLU_446739_0_0_7"/>
<keyword evidence="5" id="KW-0378">Hydrolase</keyword>
<dbReference type="Pfam" id="PF00990">
    <property type="entry name" value="GGDEF"/>
    <property type="match status" value="1"/>
</dbReference>
<dbReference type="EMBL" id="CP002606">
    <property type="protein sequence ID" value="AEA34184.1"/>
    <property type="molecule type" value="Genomic_DNA"/>
</dbReference>
<reference evidence="6" key="2">
    <citation type="submission" date="2011-03" db="EMBL/GenBank/DDBJ databases">
        <title>The complete genome of Hippea maritima DSM 10411.</title>
        <authorList>
            <consortium name="US DOE Joint Genome Institute (JGI-PGF)"/>
            <person name="Lucas S."/>
            <person name="Copeland A."/>
            <person name="Lapidus A."/>
            <person name="Bruce D."/>
            <person name="Goodwin L."/>
            <person name="Pitluck S."/>
            <person name="Peters L."/>
            <person name="Kyrpides N."/>
            <person name="Mavromatis K."/>
            <person name="Pagani I."/>
            <person name="Ivanova N."/>
            <person name="Mikhailova N."/>
            <person name="Lu M."/>
            <person name="Detter J.C."/>
            <person name="Tapia R."/>
            <person name="Han C."/>
            <person name="Land M."/>
            <person name="Hauser L."/>
            <person name="Markowitz V."/>
            <person name="Cheng J.-F."/>
            <person name="Hugenholtz P."/>
            <person name="Woyke T."/>
            <person name="Wu D."/>
            <person name="Spring S."/>
            <person name="Schroeder M."/>
            <person name="Brambilla E."/>
            <person name="Klenk H.-P."/>
            <person name="Eisen J.A."/>
        </authorList>
    </citation>
    <scope>NUCLEOTIDE SEQUENCE [LARGE SCALE GENOMIC DNA]</scope>
    <source>
        <strain evidence="6">ATCC 700847 / DSM 10411 / MH2</strain>
    </source>
</reference>
<dbReference type="Gene3D" id="3.30.70.270">
    <property type="match status" value="1"/>
</dbReference>
<gene>
    <name evidence="5" type="ordered locus">Hipma_1222</name>
</gene>
<dbReference type="SUPFAM" id="SSF109604">
    <property type="entry name" value="HD-domain/PDEase-like"/>
    <property type="match status" value="1"/>
</dbReference>
<evidence type="ECO:0000313" key="5">
    <source>
        <dbReference type="EMBL" id="AEA34184.1"/>
    </source>
</evidence>
<keyword evidence="6" id="KW-1185">Reference proteome</keyword>
<dbReference type="Pfam" id="PF08269">
    <property type="entry name" value="dCache_2"/>
    <property type="match status" value="1"/>
</dbReference>
<dbReference type="KEGG" id="hmr:Hipma_1222"/>
<dbReference type="OrthoDB" id="9776250at2"/>
<feature type="transmembrane region" description="Helical" evidence="1">
    <location>
        <begin position="175"/>
        <end position="194"/>
    </location>
</feature>
<dbReference type="InParanoid" id="F2LX00"/>
<dbReference type="STRING" id="760142.Hipma_1222"/>
<feature type="domain" description="HD-GYP" evidence="4">
    <location>
        <begin position="254"/>
        <end position="449"/>
    </location>
</feature>
<dbReference type="Gene3D" id="1.10.3210.10">
    <property type="entry name" value="Hypothetical protein af1432"/>
    <property type="match status" value="1"/>
</dbReference>
<dbReference type="Gene3D" id="3.30.450.20">
    <property type="entry name" value="PAS domain"/>
    <property type="match status" value="1"/>
</dbReference>
<dbReference type="eggNOG" id="COG2199">
    <property type="taxonomic scope" value="Bacteria"/>
</dbReference>
<organism evidence="5 6">
    <name type="scientific">Hippea maritima (strain ATCC 700847 / DSM 10411 / MH2)</name>
    <dbReference type="NCBI Taxonomy" id="760142"/>
    <lineage>
        <taxon>Bacteria</taxon>
        <taxon>Pseudomonadati</taxon>
        <taxon>Campylobacterota</taxon>
        <taxon>Desulfurellia</taxon>
        <taxon>Desulfurellales</taxon>
        <taxon>Hippeaceae</taxon>
        <taxon>Hippea</taxon>
    </lineage>
</organism>
<dbReference type="PROSITE" id="PS50887">
    <property type="entry name" value="GGDEF"/>
    <property type="match status" value="1"/>
</dbReference>
<dbReference type="InterPro" id="IPR052020">
    <property type="entry name" value="Cyclic_di-GMP/3'3'-cGAMP_PDE"/>
</dbReference>